<dbReference type="SUPFAM" id="SSF53927">
    <property type="entry name" value="Cytidine deaminase-like"/>
    <property type="match status" value="1"/>
</dbReference>
<dbReference type="InterPro" id="IPR002125">
    <property type="entry name" value="CMP_dCMP_dom"/>
</dbReference>
<accession>A0A093VF42</accession>
<dbReference type="PANTHER" id="PTHR11644:SF2">
    <property type="entry name" value="CYTIDINE DEAMINASE"/>
    <property type="match status" value="1"/>
</dbReference>
<evidence type="ECO:0000256" key="6">
    <source>
        <dbReference type="ARBA" id="ARBA00022801"/>
    </source>
</evidence>
<feature type="binding site" evidence="12">
    <location>
        <position position="61"/>
    </location>
    <ligand>
        <name>Zn(2+)</name>
        <dbReference type="ChEBI" id="CHEBI:29105"/>
        <note>catalytic</note>
    </ligand>
</feature>
<dbReference type="NCBIfam" id="NF004064">
    <property type="entry name" value="PRK05578.1"/>
    <property type="match status" value="1"/>
</dbReference>
<evidence type="ECO:0000256" key="4">
    <source>
        <dbReference type="ARBA" id="ARBA00012783"/>
    </source>
</evidence>
<dbReference type="GO" id="GO:0004126">
    <property type="term" value="F:cytidine deaminase activity"/>
    <property type="evidence" value="ECO:0007669"/>
    <property type="project" value="UniProtKB-EC"/>
</dbReference>
<dbReference type="PANTHER" id="PTHR11644">
    <property type="entry name" value="CYTIDINE DEAMINASE"/>
    <property type="match status" value="1"/>
</dbReference>
<dbReference type="PROSITE" id="PS51747">
    <property type="entry name" value="CYT_DCMP_DEAMINASES_2"/>
    <property type="match status" value="1"/>
</dbReference>
<proteinExistence type="inferred from homology"/>
<dbReference type="Gene3D" id="3.40.140.10">
    <property type="entry name" value="Cytidine Deaminase, domain 2"/>
    <property type="match status" value="1"/>
</dbReference>
<organism evidence="15">
    <name type="scientific">Talaromyces marneffei PM1</name>
    <dbReference type="NCBI Taxonomy" id="1077442"/>
    <lineage>
        <taxon>Eukaryota</taxon>
        <taxon>Fungi</taxon>
        <taxon>Dikarya</taxon>
        <taxon>Ascomycota</taxon>
        <taxon>Pezizomycotina</taxon>
        <taxon>Eurotiomycetes</taxon>
        <taxon>Eurotiomycetidae</taxon>
        <taxon>Eurotiales</taxon>
        <taxon>Trichocomaceae</taxon>
        <taxon>Talaromyces</taxon>
        <taxon>Talaromyces sect. Talaromyces</taxon>
    </lineage>
</organism>
<feature type="domain" description="CMP/dCMP-type deaminase" evidence="14">
    <location>
        <begin position="9"/>
        <end position="136"/>
    </location>
</feature>
<dbReference type="GO" id="GO:0055086">
    <property type="term" value="P:nucleobase-containing small molecule metabolic process"/>
    <property type="evidence" value="ECO:0007669"/>
    <property type="project" value="UniProtKB-ARBA"/>
</dbReference>
<dbReference type="InterPro" id="IPR006262">
    <property type="entry name" value="Cyt_deam_tetra"/>
</dbReference>
<feature type="binding site" evidence="12">
    <location>
        <position position="94"/>
    </location>
    <ligand>
        <name>Zn(2+)</name>
        <dbReference type="ChEBI" id="CHEBI:29105"/>
        <note>catalytic</note>
    </ligand>
</feature>
<evidence type="ECO:0000259" key="14">
    <source>
        <dbReference type="PROSITE" id="PS51747"/>
    </source>
</evidence>
<evidence type="ECO:0000256" key="7">
    <source>
        <dbReference type="ARBA" id="ARBA00022833"/>
    </source>
</evidence>
<evidence type="ECO:0000256" key="5">
    <source>
        <dbReference type="ARBA" id="ARBA00022723"/>
    </source>
</evidence>
<evidence type="ECO:0000256" key="9">
    <source>
        <dbReference type="ARBA" id="ARBA00049558"/>
    </source>
</evidence>
<gene>
    <name evidence="15" type="ORF">GQ26_0241460</name>
</gene>
<dbReference type="InterPro" id="IPR016193">
    <property type="entry name" value="Cytidine_deaminase-like"/>
</dbReference>
<dbReference type="GO" id="GO:0072527">
    <property type="term" value="P:pyrimidine-containing compound metabolic process"/>
    <property type="evidence" value="ECO:0007669"/>
    <property type="project" value="UniProtKB-ARBA"/>
</dbReference>
<protein>
    <recommendedName>
        <fullName evidence="4">cytidine deaminase</fullName>
        <ecNumber evidence="4">3.5.4.5</ecNumber>
    </recommendedName>
    <alternativeName>
        <fullName evidence="8">Cytidine aminohydrolase</fullName>
    </alternativeName>
</protein>
<comment type="similarity">
    <text evidence="3">Belongs to the cytidine and deoxycytidylate deaminase family.</text>
</comment>
<evidence type="ECO:0000256" key="3">
    <source>
        <dbReference type="ARBA" id="ARBA00006576"/>
    </source>
</evidence>
<dbReference type="HOGENOM" id="CLU_411083_0_0_1"/>
<reference evidence="15" key="1">
    <citation type="journal article" date="2014" name="PLoS Genet.">
        <title>Signature Gene Expression Reveals Novel Clues to the Molecular Mechanisms of Dimorphic Transition in Penicillium marneffei.</title>
        <authorList>
            <person name="Yang E."/>
            <person name="Wang G."/>
            <person name="Cai J."/>
            <person name="Woo P.C."/>
            <person name="Lau S.K."/>
            <person name="Yuen K.-Y."/>
            <person name="Chow W.-N."/>
            <person name="Lin X."/>
        </authorList>
    </citation>
    <scope>NUCLEOTIDE SEQUENCE [LARGE SCALE GENOMIC DNA]</scope>
    <source>
        <strain evidence="15">PM1</strain>
    </source>
</reference>
<feature type="binding site" evidence="11">
    <location>
        <begin position="50"/>
        <end position="56"/>
    </location>
    <ligand>
        <name>substrate</name>
    </ligand>
</feature>
<sequence>MSAHALTEAELQTISQKAIDAKAKAYCPYSKFRVGACLITATGEYIFGANIENASYPVGVCAERVAFGNALMQGHKSFKAIAVATDIKPGASPCGMCRQFMREFTTPTFPIYMYDKDGEYKVATIGERLARFLPSNVPPPPPPPPCDHAPVACVLNPSNTSECLVAQLHSRWFSETLPFHSTEHPLVFSIWQAGYDRQKAKWLASEPGCGLTRAPELVKALRKIGADQRLLPLSSDHDKGMIRVGGITACNQCKPGTNTWSYCAPYDIRRHTCHRVAINLNLNIKAAGNDRGKILCLGRNGATKYCGPSEFMAISHVWSHGWQGSTEDGICSRVLDMLLEIAATKFNVQWIWLDVAMISSDKSIRAMAINSMDTVYSTAKATLVVDRLLLNFTPKAEDDMQTALTIIASDWMTRLWTMQEAMLSQNILILTHRESQPINPRDLLNRIILAKHNPTRWQQYQAIKLLSGMTHDPNPSLRKVVTFSYERTTTNPIDMVRALYPLFGLKWPSADTTLIQGQILLLKHLGQEAAILTSLSSPIGLPSPWGWAPLVIPGASGGSLAGYGRYISEQGLVGAWGWLEVVPVAMEPRDNFKGRLSSNRGWMHDFKRSFSDSRKYRGHQLPLSEQPNKPPAAAAAGGGGGGGTILDYANYALGIGADIFKSSIITTFSSWSDPPTQYLELAKLVGMKFVFAAFHAVNNKDEVFRTLLTYTANDPWPWLNQKLLFIASADLSSQTRGAALRAYNNPQYFDLVVVESEQNGRYVMRRVGKVVAAGVQLKGGREEAIQGVLH</sequence>
<comment type="cofactor">
    <cofactor evidence="1 12">
        <name>Zn(2+)</name>
        <dbReference type="ChEBI" id="CHEBI:29105"/>
    </cofactor>
</comment>
<dbReference type="NCBIfam" id="TIGR01354">
    <property type="entry name" value="cyt_deam_tetra"/>
    <property type="match status" value="1"/>
</dbReference>
<evidence type="ECO:0000256" key="8">
    <source>
        <dbReference type="ARBA" id="ARBA00032005"/>
    </source>
</evidence>
<evidence type="ECO:0000256" key="2">
    <source>
        <dbReference type="ARBA" id="ARBA00003949"/>
    </source>
</evidence>
<dbReference type="CDD" id="cd01283">
    <property type="entry name" value="cytidine_deaminase"/>
    <property type="match status" value="1"/>
</dbReference>
<dbReference type="FunFam" id="3.40.140.10:FF:000008">
    <property type="entry name" value="Cytidine deaminase"/>
    <property type="match status" value="1"/>
</dbReference>
<evidence type="ECO:0000256" key="1">
    <source>
        <dbReference type="ARBA" id="ARBA00001947"/>
    </source>
</evidence>
<dbReference type="EMBL" id="JPOX01000024">
    <property type="protein sequence ID" value="KFX45316.1"/>
    <property type="molecule type" value="Genomic_DNA"/>
</dbReference>
<dbReference type="GO" id="GO:0008270">
    <property type="term" value="F:zinc ion binding"/>
    <property type="evidence" value="ECO:0007669"/>
    <property type="project" value="InterPro"/>
</dbReference>
<dbReference type="AlphaFoldDB" id="A0A093VF42"/>
<feature type="binding site" evidence="12">
    <location>
        <position position="97"/>
    </location>
    <ligand>
        <name>Zn(2+)</name>
        <dbReference type="ChEBI" id="CHEBI:29105"/>
        <note>catalytic</note>
    </ligand>
</feature>
<evidence type="ECO:0000313" key="15">
    <source>
        <dbReference type="EMBL" id="KFX45316.1"/>
    </source>
</evidence>
<keyword evidence="6" id="KW-0378">Hydrolase</keyword>
<comment type="function">
    <text evidence="2">This enzyme scavenges exogenous and endogenous cytidine and 2'-deoxycytidine for UMP synthesis.</text>
</comment>
<dbReference type="eggNOG" id="ENOG502RM0S">
    <property type="taxonomic scope" value="Eukaryota"/>
</dbReference>
<feature type="region of interest" description="Disordered" evidence="13">
    <location>
        <begin position="617"/>
        <end position="636"/>
    </location>
</feature>
<comment type="caution">
    <text evidence="15">The sequence shown here is derived from an EMBL/GenBank/DDBJ whole genome shotgun (WGS) entry which is preliminary data.</text>
</comment>
<keyword evidence="7 12" id="KW-0862">Zinc</keyword>
<keyword evidence="5 12" id="KW-0479">Metal-binding</keyword>
<comment type="catalytic activity">
    <reaction evidence="9">
        <text>cytidine + H2O + H(+) = uridine + NH4(+)</text>
        <dbReference type="Rhea" id="RHEA:16069"/>
        <dbReference type="ChEBI" id="CHEBI:15377"/>
        <dbReference type="ChEBI" id="CHEBI:15378"/>
        <dbReference type="ChEBI" id="CHEBI:16704"/>
        <dbReference type="ChEBI" id="CHEBI:17562"/>
        <dbReference type="ChEBI" id="CHEBI:28938"/>
        <dbReference type="EC" id="3.5.4.5"/>
    </reaction>
</comment>
<feature type="active site" description="Proton donor" evidence="10">
    <location>
        <position position="63"/>
    </location>
</feature>
<dbReference type="EC" id="3.5.4.5" evidence="4"/>
<evidence type="ECO:0000256" key="13">
    <source>
        <dbReference type="SAM" id="MobiDB-lite"/>
    </source>
</evidence>
<evidence type="ECO:0000256" key="10">
    <source>
        <dbReference type="PIRSR" id="PIRSR606262-1"/>
    </source>
</evidence>
<dbReference type="GO" id="GO:0005829">
    <property type="term" value="C:cytosol"/>
    <property type="evidence" value="ECO:0007669"/>
    <property type="project" value="TreeGrafter"/>
</dbReference>
<evidence type="ECO:0000256" key="11">
    <source>
        <dbReference type="PIRSR" id="PIRSR606262-2"/>
    </source>
</evidence>
<name>A0A093VF42_TALMA</name>
<dbReference type="InterPro" id="IPR050202">
    <property type="entry name" value="Cyt/Deoxycyt_deaminase"/>
</dbReference>
<evidence type="ECO:0000256" key="12">
    <source>
        <dbReference type="PIRSR" id="PIRSR606262-3"/>
    </source>
</evidence>
<dbReference type="Pfam" id="PF00383">
    <property type="entry name" value="dCMP_cyt_deam_1"/>
    <property type="match status" value="1"/>
</dbReference>